<protein>
    <submittedName>
        <fullName evidence="1">Membrane-spanning 4-domains, subfamily A, member 17A.11</fullName>
    </submittedName>
</protein>
<proteinExistence type="predicted"/>
<accession>A0A1A8IWJ2</accession>
<reference evidence="1" key="1">
    <citation type="submission" date="2016-05" db="EMBL/GenBank/DDBJ databases">
        <authorList>
            <person name="Lavstsen T."/>
            <person name="Jespersen J.S."/>
        </authorList>
    </citation>
    <scope>NUCLEOTIDE SEQUENCE</scope>
    <source>
        <tissue evidence="1">Brain</tissue>
    </source>
</reference>
<sequence>ASCWCLNQISDLCVCSRASPLLDSCTEILPNRLRPHIHHSGSTPI</sequence>
<reference evidence="1" key="2">
    <citation type="submission" date="2016-06" db="EMBL/GenBank/DDBJ databases">
        <title>The genome of a short-lived fish provides insights into sex chromosome evolution and the genetic control of aging.</title>
        <authorList>
            <person name="Reichwald K."/>
            <person name="Felder M."/>
            <person name="Petzold A."/>
            <person name="Koch P."/>
            <person name="Groth M."/>
            <person name="Platzer M."/>
        </authorList>
    </citation>
    <scope>NUCLEOTIDE SEQUENCE</scope>
    <source>
        <tissue evidence="1">Brain</tissue>
    </source>
</reference>
<dbReference type="EMBL" id="HAED01015289">
    <property type="protein sequence ID" value="SBR01734.1"/>
    <property type="molecule type" value="Transcribed_RNA"/>
</dbReference>
<gene>
    <name evidence="1" type="primary">MS4A17A.11</name>
</gene>
<organism evidence="1">
    <name type="scientific">Nothobranchius kuhntae</name>
    <name type="common">Beira killifish</name>
    <dbReference type="NCBI Taxonomy" id="321403"/>
    <lineage>
        <taxon>Eukaryota</taxon>
        <taxon>Metazoa</taxon>
        <taxon>Chordata</taxon>
        <taxon>Craniata</taxon>
        <taxon>Vertebrata</taxon>
        <taxon>Euteleostomi</taxon>
        <taxon>Actinopterygii</taxon>
        <taxon>Neopterygii</taxon>
        <taxon>Teleostei</taxon>
        <taxon>Neoteleostei</taxon>
        <taxon>Acanthomorphata</taxon>
        <taxon>Ovalentaria</taxon>
        <taxon>Atherinomorphae</taxon>
        <taxon>Cyprinodontiformes</taxon>
        <taxon>Nothobranchiidae</taxon>
        <taxon>Nothobranchius</taxon>
    </lineage>
</organism>
<evidence type="ECO:0000313" key="1">
    <source>
        <dbReference type="EMBL" id="SBR01734.1"/>
    </source>
</evidence>
<dbReference type="AlphaFoldDB" id="A0A1A8IWJ2"/>
<feature type="non-terminal residue" evidence="1">
    <location>
        <position position="1"/>
    </location>
</feature>
<name>A0A1A8IWJ2_NOTKU</name>